<evidence type="ECO:0000313" key="10">
    <source>
        <dbReference type="Proteomes" id="UP000037088"/>
    </source>
</evidence>
<comment type="subcellular location">
    <subcellularLocation>
        <location evidence="1">Cell membrane</location>
        <topology evidence="1">Multi-pass membrane protein</topology>
    </subcellularLocation>
</comment>
<evidence type="ECO:0000256" key="6">
    <source>
        <dbReference type="SAM" id="Phobius"/>
    </source>
</evidence>
<dbReference type="EMBL" id="JRXF01000013">
    <property type="protein sequence ID" value="KOC93554.1"/>
    <property type="molecule type" value="Genomic_DNA"/>
</dbReference>
<dbReference type="STRING" id="1560201.NG42_11495"/>
<sequence length="211" mass="22431">MGSRLSGETDVKIASVSHTRADDIYGLTLGVMFIAIGLNMLHLSGMVTGGVAGIALLLSYFVAMPIGTLFIVINIPFMFFSWWKMGAAFTLKTLMVNIILMVASLTLPGLLAISYIHPVFSSLVGGTLIGMGILCLARHNASVGGTGVITLWGQKVYGVNAGKTQMVLDVIVFMVALIKVPGDLLLWSIASAVAMNAMLLRWHKPGRYSGA</sequence>
<dbReference type="PANTHER" id="PTHR33545:SF5">
    <property type="entry name" value="UPF0750 MEMBRANE PROTEIN YITT"/>
    <property type="match status" value="1"/>
</dbReference>
<evidence type="ECO:0000313" key="7">
    <source>
        <dbReference type="EMBL" id="KOC89755.1"/>
    </source>
</evidence>
<dbReference type="InterPro" id="IPR003740">
    <property type="entry name" value="YitT"/>
</dbReference>
<accession>A0A0L7TDV9</accession>
<keyword evidence="3 6" id="KW-0812">Transmembrane</keyword>
<name>A0A0L7TDV9_9GAMM</name>
<evidence type="ECO:0000313" key="9">
    <source>
        <dbReference type="Proteomes" id="UP000036851"/>
    </source>
</evidence>
<dbReference type="EMBL" id="JRXE01000014">
    <property type="protein sequence ID" value="KOC89755.1"/>
    <property type="molecule type" value="Genomic_DNA"/>
</dbReference>
<dbReference type="OrthoDB" id="3296441at2"/>
<evidence type="ECO:0000256" key="5">
    <source>
        <dbReference type="ARBA" id="ARBA00023136"/>
    </source>
</evidence>
<dbReference type="PANTHER" id="PTHR33545">
    <property type="entry name" value="UPF0750 MEMBRANE PROTEIN YITT-RELATED"/>
    <property type="match status" value="1"/>
</dbReference>
<dbReference type="Proteomes" id="UP000036851">
    <property type="component" value="Unassembled WGS sequence"/>
</dbReference>
<feature type="transmembrane region" description="Helical" evidence="6">
    <location>
        <begin position="94"/>
        <end position="113"/>
    </location>
</feature>
<evidence type="ECO:0000313" key="8">
    <source>
        <dbReference type="EMBL" id="KOC93554.1"/>
    </source>
</evidence>
<keyword evidence="5 6" id="KW-0472">Membrane</keyword>
<dbReference type="Proteomes" id="UP000037088">
    <property type="component" value="Unassembled WGS sequence"/>
</dbReference>
<dbReference type="GO" id="GO:0005886">
    <property type="term" value="C:plasma membrane"/>
    <property type="evidence" value="ECO:0007669"/>
    <property type="project" value="UniProtKB-SubCell"/>
</dbReference>
<keyword evidence="10" id="KW-1185">Reference proteome</keyword>
<comment type="caution">
    <text evidence="8">The sequence shown here is derived from an EMBL/GenBank/DDBJ whole genome shotgun (WGS) entry which is preliminary data.</text>
</comment>
<reference evidence="9 10" key="1">
    <citation type="journal article" date="2015" name="Int. J. Syst. Evol. Microbiol.">
        <title>Erwinia iniecta sp. nov., isolated from Russian wheat aphids (Diuraphis noxia).</title>
        <authorList>
            <person name="Campillo T."/>
            <person name="Luna E."/>
            <person name="Portier P."/>
            <person name="Fischer-Le Saux M."/>
            <person name="Lapitan N."/>
            <person name="Tisserat N.A."/>
            <person name="Leach J.E."/>
        </authorList>
    </citation>
    <scope>NUCLEOTIDE SEQUENCE [LARGE SCALE GENOMIC DNA]</scope>
    <source>
        <strain evidence="7 10">B120</strain>
        <strain evidence="8 9">B149</strain>
    </source>
</reference>
<dbReference type="PATRIC" id="fig|1560201.3.peg.2443"/>
<gene>
    <name evidence="7" type="ORF">NG42_11495</name>
    <name evidence="8" type="ORF">NG43_09865</name>
</gene>
<dbReference type="AlphaFoldDB" id="A0A0L7TDV9"/>
<evidence type="ECO:0000256" key="4">
    <source>
        <dbReference type="ARBA" id="ARBA00022989"/>
    </source>
</evidence>
<dbReference type="InterPro" id="IPR051461">
    <property type="entry name" value="UPF0750_membrane"/>
</dbReference>
<evidence type="ECO:0000256" key="1">
    <source>
        <dbReference type="ARBA" id="ARBA00004651"/>
    </source>
</evidence>
<feature type="transmembrane region" description="Helical" evidence="6">
    <location>
        <begin position="54"/>
        <end position="82"/>
    </location>
</feature>
<proteinExistence type="predicted"/>
<keyword evidence="2" id="KW-1003">Cell membrane</keyword>
<protein>
    <submittedName>
        <fullName evidence="8">Membrane protein</fullName>
    </submittedName>
</protein>
<keyword evidence="4 6" id="KW-1133">Transmembrane helix</keyword>
<organism evidence="8 9">
    <name type="scientific">Winslowiella iniecta</name>
    <dbReference type="NCBI Taxonomy" id="1560201"/>
    <lineage>
        <taxon>Bacteria</taxon>
        <taxon>Pseudomonadati</taxon>
        <taxon>Pseudomonadota</taxon>
        <taxon>Gammaproteobacteria</taxon>
        <taxon>Enterobacterales</taxon>
        <taxon>Erwiniaceae</taxon>
        <taxon>Winslowiella</taxon>
    </lineage>
</organism>
<evidence type="ECO:0000256" key="2">
    <source>
        <dbReference type="ARBA" id="ARBA00022475"/>
    </source>
</evidence>
<feature type="transmembrane region" description="Helical" evidence="6">
    <location>
        <begin position="24"/>
        <end position="42"/>
    </location>
</feature>
<evidence type="ECO:0000256" key="3">
    <source>
        <dbReference type="ARBA" id="ARBA00022692"/>
    </source>
</evidence>
<dbReference type="Pfam" id="PF02588">
    <property type="entry name" value="YitT_membrane"/>
    <property type="match status" value="1"/>
</dbReference>